<keyword evidence="2" id="KW-1185">Reference proteome</keyword>
<dbReference type="Proteomes" id="UP000704762">
    <property type="component" value="Unassembled WGS sequence"/>
</dbReference>
<gene>
    <name evidence="1" type="ORF">JOE57_001172</name>
</gene>
<evidence type="ECO:0000313" key="2">
    <source>
        <dbReference type="Proteomes" id="UP000704762"/>
    </source>
</evidence>
<name>A0ABS2RGX6_9ACTN</name>
<dbReference type="EMBL" id="JAFBCF010000001">
    <property type="protein sequence ID" value="MBM7798251.1"/>
    <property type="molecule type" value="Genomic_DNA"/>
</dbReference>
<reference evidence="1 2" key="1">
    <citation type="submission" date="2021-01" db="EMBL/GenBank/DDBJ databases">
        <title>Sequencing the genomes of 1000 actinobacteria strains.</title>
        <authorList>
            <person name="Klenk H.-P."/>
        </authorList>
    </citation>
    <scope>NUCLEOTIDE SEQUENCE [LARGE SCALE GENOMIC DNA]</scope>
    <source>
        <strain evidence="1 2">DSM 18662</strain>
    </source>
</reference>
<accession>A0ABS2RGX6</accession>
<sequence>MIMIVPVSVPVSVSVSVIVRRGVITVSTGSITRALVWLLKAVPVVVGMVGAHEWTSSACW</sequence>
<proteinExistence type="predicted"/>
<protein>
    <submittedName>
        <fullName evidence="1">Uncharacterized protein</fullName>
    </submittedName>
</protein>
<organism evidence="1 2">
    <name type="scientific">Microlunatus panaciterrae</name>
    <dbReference type="NCBI Taxonomy" id="400768"/>
    <lineage>
        <taxon>Bacteria</taxon>
        <taxon>Bacillati</taxon>
        <taxon>Actinomycetota</taxon>
        <taxon>Actinomycetes</taxon>
        <taxon>Propionibacteriales</taxon>
        <taxon>Propionibacteriaceae</taxon>
        <taxon>Microlunatus</taxon>
    </lineage>
</organism>
<evidence type="ECO:0000313" key="1">
    <source>
        <dbReference type="EMBL" id="MBM7798251.1"/>
    </source>
</evidence>
<comment type="caution">
    <text evidence="1">The sequence shown here is derived from an EMBL/GenBank/DDBJ whole genome shotgun (WGS) entry which is preliminary data.</text>
</comment>